<reference evidence="1" key="1">
    <citation type="submission" date="2019-08" db="EMBL/GenBank/DDBJ databases">
        <authorList>
            <person name="Kucharzyk K."/>
            <person name="Murdoch R.W."/>
            <person name="Higgins S."/>
            <person name="Loffler F."/>
        </authorList>
    </citation>
    <scope>NUCLEOTIDE SEQUENCE</scope>
</reference>
<name>A0A645DUE6_9ZZZZ</name>
<protein>
    <submittedName>
        <fullName evidence="1">Uncharacterized protein</fullName>
    </submittedName>
</protein>
<dbReference type="AlphaFoldDB" id="A0A645DUE6"/>
<dbReference type="EMBL" id="VSSQ01039787">
    <property type="protein sequence ID" value="MPM92909.1"/>
    <property type="molecule type" value="Genomic_DNA"/>
</dbReference>
<accession>A0A645DUE6</accession>
<organism evidence="1">
    <name type="scientific">bioreactor metagenome</name>
    <dbReference type="NCBI Taxonomy" id="1076179"/>
    <lineage>
        <taxon>unclassified sequences</taxon>
        <taxon>metagenomes</taxon>
        <taxon>ecological metagenomes</taxon>
    </lineage>
</organism>
<comment type="caution">
    <text evidence="1">The sequence shown here is derived from an EMBL/GenBank/DDBJ whole genome shotgun (WGS) entry which is preliminary data.</text>
</comment>
<evidence type="ECO:0000313" key="1">
    <source>
        <dbReference type="EMBL" id="MPM92909.1"/>
    </source>
</evidence>
<sequence length="47" mass="5035">MARTRGAQQNAAWSDVVITARLGKIATLRACACALLHVQATAWLPTK</sequence>
<gene>
    <name evidence="1" type="ORF">SDC9_140045</name>
</gene>
<proteinExistence type="predicted"/>